<dbReference type="SMART" id="SM00858">
    <property type="entry name" value="SAF"/>
    <property type="match status" value="1"/>
</dbReference>
<dbReference type="RefSeq" id="WP_189669221.1">
    <property type="nucleotide sequence ID" value="NZ_BNAS01000003.1"/>
</dbReference>
<gene>
    <name evidence="3" type="ORF">GCM10017772_20490</name>
</gene>
<sequence length="249" mass="25935">MRSRIIAAVAAILLAIVGVVLLTGYVVGADQRAMAGMKTTSVLVVTGPVKAGTPAKDLAELVEPKVLPAKAVAPGALTSLEDVAGKVATADLVAGEQLLANRFDAPEKEKDKDAVEVPEDMQEISIMLESQRVVGSTITAGETVGVFTTYHDSPKPTHQVLHQALVTRVEVGLPPSNAAPEADPEAEEGAEPEGPAVPEGNVLVTLALSAPDAEVLVWSQEIGTIWLSREPEGTPRGGTRTVTEGVLFR</sequence>
<dbReference type="Proteomes" id="UP000627369">
    <property type="component" value="Unassembled WGS sequence"/>
</dbReference>
<dbReference type="InterPro" id="IPR013974">
    <property type="entry name" value="SAF"/>
</dbReference>
<accession>A0A919FSN5</accession>
<evidence type="ECO:0000259" key="2">
    <source>
        <dbReference type="SMART" id="SM00858"/>
    </source>
</evidence>
<evidence type="ECO:0000256" key="1">
    <source>
        <dbReference type="SAM" id="MobiDB-lite"/>
    </source>
</evidence>
<keyword evidence="4" id="KW-1185">Reference proteome</keyword>
<comment type="caution">
    <text evidence="3">The sequence shown here is derived from an EMBL/GenBank/DDBJ whole genome shotgun (WGS) entry which is preliminary data.</text>
</comment>
<dbReference type="CDD" id="cd11614">
    <property type="entry name" value="SAF_CpaB_FlgA_like"/>
    <property type="match status" value="1"/>
</dbReference>
<dbReference type="Pfam" id="PF16976">
    <property type="entry name" value="RcpC"/>
    <property type="match status" value="1"/>
</dbReference>
<reference evidence="3" key="1">
    <citation type="journal article" date="2014" name="Int. J. Syst. Evol. Microbiol.">
        <title>Complete genome sequence of Corynebacterium casei LMG S-19264T (=DSM 44701T), isolated from a smear-ripened cheese.</title>
        <authorList>
            <consortium name="US DOE Joint Genome Institute (JGI-PGF)"/>
            <person name="Walter F."/>
            <person name="Albersmeier A."/>
            <person name="Kalinowski J."/>
            <person name="Ruckert C."/>
        </authorList>
    </citation>
    <scope>NUCLEOTIDE SEQUENCE</scope>
    <source>
        <strain evidence="3">CGMCC 4.7398</strain>
    </source>
</reference>
<name>A0A919FSN5_9MICO</name>
<organism evidence="3 4">
    <name type="scientific">Promicromonospora soli</name>
    <dbReference type="NCBI Taxonomy" id="2035533"/>
    <lineage>
        <taxon>Bacteria</taxon>
        <taxon>Bacillati</taxon>
        <taxon>Actinomycetota</taxon>
        <taxon>Actinomycetes</taxon>
        <taxon>Micrococcales</taxon>
        <taxon>Promicromonosporaceae</taxon>
        <taxon>Promicromonospora</taxon>
    </lineage>
</organism>
<evidence type="ECO:0000313" key="3">
    <source>
        <dbReference type="EMBL" id="GHH71872.1"/>
    </source>
</evidence>
<dbReference type="EMBL" id="BNAS01000003">
    <property type="protein sequence ID" value="GHH71872.1"/>
    <property type="molecule type" value="Genomic_DNA"/>
</dbReference>
<dbReference type="InterPro" id="IPR031571">
    <property type="entry name" value="RcpC_dom"/>
</dbReference>
<proteinExistence type="predicted"/>
<protein>
    <recommendedName>
        <fullName evidence="2">SAF domain-containing protein</fullName>
    </recommendedName>
</protein>
<feature type="region of interest" description="Disordered" evidence="1">
    <location>
        <begin position="229"/>
        <end position="249"/>
    </location>
</feature>
<feature type="domain" description="SAF" evidence="2">
    <location>
        <begin position="40"/>
        <end position="104"/>
    </location>
</feature>
<evidence type="ECO:0000313" key="4">
    <source>
        <dbReference type="Proteomes" id="UP000627369"/>
    </source>
</evidence>
<feature type="region of interest" description="Disordered" evidence="1">
    <location>
        <begin position="174"/>
        <end position="198"/>
    </location>
</feature>
<feature type="compositionally biased region" description="Acidic residues" evidence="1">
    <location>
        <begin position="182"/>
        <end position="191"/>
    </location>
</feature>
<dbReference type="AlphaFoldDB" id="A0A919FSN5"/>
<reference evidence="3" key="2">
    <citation type="submission" date="2020-09" db="EMBL/GenBank/DDBJ databases">
        <authorList>
            <person name="Sun Q."/>
            <person name="Zhou Y."/>
        </authorList>
    </citation>
    <scope>NUCLEOTIDE SEQUENCE</scope>
    <source>
        <strain evidence="3">CGMCC 4.7398</strain>
    </source>
</reference>